<evidence type="ECO:0000256" key="1">
    <source>
        <dbReference type="ARBA" id="ARBA00022505"/>
    </source>
</evidence>
<dbReference type="InterPro" id="IPR046867">
    <property type="entry name" value="AldOxase/xan_DH_MoCoBD2"/>
</dbReference>
<dbReference type="InterPro" id="IPR000674">
    <property type="entry name" value="Ald_Oxase/Xan_DH_a/b"/>
</dbReference>
<dbReference type="InterPro" id="IPR037165">
    <property type="entry name" value="AldOxase/xan_DH_Mopterin-bd_sf"/>
</dbReference>
<keyword evidence="2" id="KW-0560">Oxidoreductase</keyword>
<dbReference type="SUPFAM" id="SSF54665">
    <property type="entry name" value="CO dehydrogenase molybdoprotein N-domain-like"/>
    <property type="match status" value="1"/>
</dbReference>
<name>A0A381VIH3_9ZZZZ</name>
<protein>
    <recommendedName>
        <fullName evidence="3">Aldehyde oxidase/xanthine dehydrogenase a/b hammerhead domain-containing protein</fullName>
    </recommendedName>
</protein>
<feature type="domain" description="Aldehyde oxidase/xanthine dehydrogenase a/b hammerhead" evidence="3">
    <location>
        <begin position="19"/>
        <end position="143"/>
    </location>
</feature>
<reference evidence="4" key="1">
    <citation type="submission" date="2018-05" db="EMBL/GenBank/DDBJ databases">
        <authorList>
            <person name="Lanie J.A."/>
            <person name="Ng W.-L."/>
            <person name="Kazmierczak K.M."/>
            <person name="Andrzejewski T.M."/>
            <person name="Davidsen T.M."/>
            <person name="Wayne K.J."/>
            <person name="Tettelin H."/>
            <person name="Glass J.I."/>
            <person name="Rusch D."/>
            <person name="Podicherti R."/>
            <person name="Tsui H.-C.T."/>
            <person name="Winkler M.E."/>
        </authorList>
    </citation>
    <scope>NUCLEOTIDE SEQUENCE</scope>
</reference>
<keyword evidence="1" id="KW-0500">Molybdenum</keyword>
<dbReference type="AlphaFoldDB" id="A0A381VIH3"/>
<dbReference type="GO" id="GO:0005506">
    <property type="term" value="F:iron ion binding"/>
    <property type="evidence" value="ECO:0007669"/>
    <property type="project" value="InterPro"/>
</dbReference>
<dbReference type="Pfam" id="PF02738">
    <property type="entry name" value="MoCoBD_1"/>
    <property type="match status" value="1"/>
</dbReference>
<dbReference type="InterPro" id="IPR016208">
    <property type="entry name" value="Ald_Oxase/xanthine_DH-like"/>
</dbReference>
<dbReference type="EMBL" id="UINC01008808">
    <property type="protein sequence ID" value="SVA39588.1"/>
    <property type="molecule type" value="Genomic_DNA"/>
</dbReference>
<proteinExistence type="predicted"/>
<dbReference type="Gene3D" id="3.90.1170.50">
    <property type="entry name" value="Aldehyde oxidase/xanthine dehydrogenase, a/b hammerhead"/>
    <property type="match status" value="1"/>
</dbReference>
<dbReference type="PANTHER" id="PTHR11908">
    <property type="entry name" value="XANTHINE DEHYDROGENASE"/>
    <property type="match status" value="1"/>
</dbReference>
<dbReference type="Pfam" id="PF20256">
    <property type="entry name" value="MoCoBD_2"/>
    <property type="match status" value="1"/>
</dbReference>
<dbReference type="SMART" id="SM01008">
    <property type="entry name" value="Ald_Xan_dh_C"/>
    <property type="match status" value="1"/>
</dbReference>
<dbReference type="PANTHER" id="PTHR11908:SF132">
    <property type="entry name" value="ALDEHYDE OXIDASE 1-RELATED"/>
    <property type="match status" value="1"/>
</dbReference>
<dbReference type="Pfam" id="PF01315">
    <property type="entry name" value="Ald_Xan_dh_C"/>
    <property type="match status" value="1"/>
</dbReference>
<evidence type="ECO:0000259" key="3">
    <source>
        <dbReference type="SMART" id="SM01008"/>
    </source>
</evidence>
<accession>A0A381VIH3</accession>
<gene>
    <name evidence="4" type="ORF">METZ01_LOCUS92442</name>
</gene>
<organism evidence="4">
    <name type="scientific">marine metagenome</name>
    <dbReference type="NCBI Taxonomy" id="408172"/>
    <lineage>
        <taxon>unclassified sequences</taxon>
        <taxon>metagenomes</taxon>
        <taxon>ecological metagenomes</taxon>
    </lineage>
</organism>
<dbReference type="InterPro" id="IPR036856">
    <property type="entry name" value="Ald_Oxase/Xan_DH_a/b_sf"/>
</dbReference>
<dbReference type="Gene3D" id="3.30.365.10">
    <property type="entry name" value="Aldehyde oxidase/xanthine dehydrogenase, molybdopterin binding domain"/>
    <property type="match status" value="4"/>
</dbReference>
<evidence type="ECO:0000256" key="2">
    <source>
        <dbReference type="ARBA" id="ARBA00023002"/>
    </source>
</evidence>
<dbReference type="SUPFAM" id="SSF56003">
    <property type="entry name" value="Molybdenum cofactor-binding domain"/>
    <property type="match status" value="1"/>
</dbReference>
<sequence length="774" mass="83473">MKFGLGQAAPRVEDRRFLRGGGRYTDDINLANQAWSHILRSPHAHARIRSIDVKAARTAPGVLAVFTGADVASDGLGDMPCLAAKVAPLKRPDGTPIFQPSRPALVRDKVAFVGDYVAFVVANSREQARDAAELIEVDYEPLPVNVRTASAIGNEAPAVWEDCPDNICFRMELGDKTAVARAIESADHVTRLKLPMSRVAINPMEPRAAIGSYDPFEDRYTLYSGNQFPHDMRNWLSESVLGVAESQIRIISPDMGGSFGLRANIFPELPLVLWAAKKLNRPVKWTNERSDSILDEQARDMVMDVELAIDKNGDLLALRVQCLANMGAYLSNFGPLPAFGNLGGVAGVYQTPAIHGEVLGVFTNTSPTGPYRGAGRPEATSAIEQAIDLAARELGIDRVEMRRRNIIPPTAMPFQTALTYNYDCGEFERNMDRALTIADAASFETRRDEAQNEGWLRGLGIANSIEQAAGMFDEGGEIRFDRQGHATIHMGTHSHGQGHETVFRQLLSEKLGLDFEAMRYVQGDTDLVGYGHGTGGSRVSGLGGGALLGAAEKIIEKGRQIAAHSLEAPEVDIEFVDGQFTVAGTDRSLSLTDIAGIAFEPSLLPSGMDSGLQGFATFKAPAPTFPNACHVSEVEIDPETGVIRIVRYVAVDDVGTVMNPLLLKGQLHGGIVQGAGQILGEQIQWDDTGQVLTGSFMDYLMPRADTFPYFEIETNSVPSPRNPLGIKGAGEAGTVGAVACLTSAILDALAPLGIRELDMPATPEKIWRAINSLC</sequence>
<evidence type="ECO:0000313" key="4">
    <source>
        <dbReference type="EMBL" id="SVA39588.1"/>
    </source>
</evidence>
<dbReference type="InterPro" id="IPR008274">
    <property type="entry name" value="AldOxase/xan_DH_MoCoBD1"/>
</dbReference>
<dbReference type="GO" id="GO:0016491">
    <property type="term" value="F:oxidoreductase activity"/>
    <property type="evidence" value="ECO:0007669"/>
    <property type="project" value="UniProtKB-KW"/>
</dbReference>